<name>A0ABT1GNP1_9BURK</name>
<accession>A0ABT1GNP1</accession>
<keyword evidence="2" id="KW-1185">Reference proteome</keyword>
<sequence length="33" mass="3917">MPQFLVAIHDPDDFDPDTAENQVRTHFFHFLDT</sequence>
<organism evidence="1 2">
    <name type="scientific">Duganella violaceipulchra</name>
    <dbReference type="NCBI Taxonomy" id="2849652"/>
    <lineage>
        <taxon>Bacteria</taxon>
        <taxon>Pseudomonadati</taxon>
        <taxon>Pseudomonadota</taxon>
        <taxon>Betaproteobacteria</taxon>
        <taxon>Burkholderiales</taxon>
        <taxon>Oxalobacteraceae</taxon>
        <taxon>Telluria group</taxon>
        <taxon>Duganella</taxon>
    </lineage>
</organism>
<protein>
    <submittedName>
        <fullName evidence="1">Uncharacterized protein</fullName>
    </submittedName>
</protein>
<gene>
    <name evidence="1" type="ORF">L1274_004337</name>
</gene>
<proteinExistence type="predicted"/>
<evidence type="ECO:0000313" key="1">
    <source>
        <dbReference type="EMBL" id="MCP2010597.1"/>
    </source>
</evidence>
<evidence type="ECO:0000313" key="2">
    <source>
        <dbReference type="Proteomes" id="UP001162889"/>
    </source>
</evidence>
<comment type="caution">
    <text evidence="1">The sequence shown here is derived from an EMBL/GenBank/DDBJ whole genome shotgun (WGS) entry which is preliminary data.</text>
</comment>
<reference evidence="1" key="1">
    <citation type="submission" date="2022-03" db="EMBL/GenBank/DDBJ databases">
        <title>Genome Encyclopedia of Bacteria and Archaea VI: Functional Genomics of Type Strains.</title>
        <authorList>
            <person name="Whitman W."/>
        </authorList>
    </citation>
    <scope>NUCLEOTIDE SEQUENCE</scope>
    <source>
        <strain evidence="1">HSC-15S17</strain>
    </source>
</reference>
<dbReference type="EMBL" id="JALJZU010000008">
    <property type="protein sequence ID" value="MCP2010597.1"/>
    <property type="molecule type" value="Genomic_DNA"/>
</dbReference>
<dbReference type="Proteomes" id="UP001162889">
    <property type="component" value="Unassembled WGS sequence"/>
</dbReference>